<evidence type="ECO:0000313" key="1">
    <source>
        <dbReference type="EMBL" id="MCP8888808.1"/>
    </source>
</evidence>
<reference evidence="1" key="1">
    <citation type="submission" date="2022-06" db="EMBL/GenBank/DDBJ databases">
        <title>Devosia sp. XJ19-45 genome assembly.</title>
        <authorList>
            <person name="Li B."/>
            <person name="Cai M."/>
            <person name="Nie G."/>
            <person name="Li W."/>
        </authorList>
    </citation>
    <scope>NUCLEOTIDE SEQUENCE</scope>
    <source>
        <strain evidence="1">XJ19-45</strain>
    </source>
</reference>
<accession>A0A9Q4AQY6</accession>
<proteinExistence type="predicted"/>
<dbReference type="EMBL" id="JAMWDU010000007">
    <property type="protein sequence ID" value="MCP8888808.1"/>
    <property type="molecule type" value="Genomic_DNA"/>
</dbReference>
<dbReference type="AlphaFoldDB" id="A0A9Q4AQY6"/>
<protein>
    <submittedName>
        <fullName evidence="1">Uncharacterized protein</fullName>
    </submittedName>
</protein>
<evidence type="ECO:0000313" key="2">
    <source>
        <dbReference type="Proteomes" id="UP001060275"/>
    </source>
</evidence>
<organism evidence="1 2">
    <name type="scientific">Devosia ureilytica</name>
    <dbReference type="NCBI Taxonomy" id="2952754"/>
    <lineage>
        <taxon>Bacteria</taxon>
        <taxon>Pseudomonadati</taxon>
        <taxon>Pseudomonadota</taxon>
        <taxon>Alphaproteobacteria</taxon>
        <taxon>Hyphomicrobiales</taxon>
        <taxon>Devosiaceae</taxon>
        <taxon>Devosia</taxon>
    </lineage>
</organism>
<gene>
    <name evidence="1" type="ORF">NF348_16975</name>
</gene>
<comment type="caution">
    <text evidence="1">The sequence shown here is derived from an EMBL/GenBank/DDBJ whole genome shotgun (WGS) entry which is preliminary data.</text>
</comment>
<sequence>MKTIWPAATLAIVITSYFAWSSYSTPPVQEDRLEDCHRMAGEFQAIHASGGTISSEMLGDARGCAIAFGRDWASQGGERAAQLRAEGAQRIQ</sequence>
<dbReference type="RefSeq" id="WP_254675780.1">
    <property type="nucleotide sequence ID" value="NZ_JAMWDU010000007.1"/>
</dbReference>
<name>A0A9Q4AQY6_9HYPH</name>
<dbReference type="Proteomes" id="UP001060275">
    <property type="component" value="Unassembled WGS sequence"/>
</dbReference>
<keyword evidence="2" id="KW-1185">Reference proteome</keyword>